<organism evidence="4 5">
    <name type="scientific">Bosea psychrotolerans</name>
    <dbReference type="NCBI Taxonomy" id="1871628"/>
    <lineage>
        <taxon>Bacteria</taxon>
        <taxon>Pseudomonadati</taxon>
        <taxon>Pseudomonadota</taxon>
        <taxon>Alphaproteobacteria</taxon>
        <taxon>Hyphomicrobiales</taxon>
        <taxon>Boseaceae</taxon>
        <taxon>Bosea</taxon>
    </lineage>
</organism>
<comment type="caution">
    <text evidence="4">The sequence shown here is derived from an EMBL/GenBank/DDBJ whole genome shotgun (WGS) entry which is preliminary data.</text>
</comment>
<dbReference type="EMBL" id="PQFZ01000014">
    <property type="protein sequence ID" value="POR48588.1"/>
    <property type="molecule type" value="Genomic_DNA"/>
</dbReference>
<dbReference type="PANTHER" id="PTHR30006">
    <property type="entry name" value="THIAMINE-BINDING PERIPLASMIC PROTEIN-RELATED"/>
    <property type="match status" value="1"/>
</dbReference>
<dbReference type="GO" id="GO:0046872">
    <property type="term" value="F:metal ion binding"/>
    <property type="evidence" value="ECO:0007669"/>
    <property type="project" value="UniProtKB-KW"/>
</dbReference>
<evidence type="ECO:0000256" key="3">
    <source>
        <dbReference type="SAM" id="SignalP"/>
    </source>
</evidence>
<keyword evidence="2" id="KW-0479">Metal-binding</keyword>
<reference evidence="4 5" key="1">
    <citation type="submission" date="2018-01" db="EMBL/GenBank/DDBJ databases">
        <title>Genomic Encyclopedia of Type Strains, Phase III (KMG-III): the genomes of soil and plant-associated and newly described type strains.</title>
        <authorList>
            <person name="Whitman W."/>
        </authorList>
    </citation>
    <scope>NUCLEOTIDE SEQUENCE [LARGE SCALE GENOMIC DNA]</scope>
    <source>
        <strain evidence="4 5">1131</strain>
    </source>
</reference>
<evidence type="ECO:0000313" key="4">
    <source>
        <dbReference type="EMBL" id="POR48588.1"/>
    </source>
</evidence>
<dbReference type="PANTHER" id="PTHR30006:SF24">
    <property type="entry name" value="SLL0237 PROTEIN"/>
    <property type="match status" value="1"/>
</dbReference>
<keyword evidence="1 3" id="KW-0732">Signal</keyword>
<proteinExistence type="predicted"/>
<accession>A0A2S4M1P0</accession>
<dbReference type="AlphaFoldDB" id="A0A2S4M1P0"/>
<evidence type="ECO:0000256" key="2">
    <source>
        <dbReference type="PIRSR" id="PIRSR002825-1"/>
    </source>
</evidence>
<dbReference type="RefSeq" id="WP_103719978.1">
    <property type="nucleotide sequence ID" value="NZ_PQFZ01000014.1"/>
</dbReference>
<dbReference type="SUPFAM" id="SSF53850">
    <property type="entry name" value="Periplasmic binding protein-like II"/>
    <property type="match status" value="1"/>
</dbReference>
<dbReference type="OrthoDB" id="7374867at2"/>
<dbReference type="InterPro" id="IPR006311">
    <property type="entry name" value="TAT_signal"/>
</dbReference>
<dbReference type="Pfam" id="PF13343">
    <property type="entry name" value="SBP_bac_6"/>
    <property type="match status" value="1"/>
</dbReference>
<dbReference type="PIRSF" id="PIRSF002825">
    <property type="entry name" value="CfbpA"/>
    <property type="match status" value="1"/>
</dbReference>
<evidence type="ECO:0000313" key="5">
    <source>
        <dbReference type="Proteomes" id="UP000236919"/>
    </source>
</evidence>
<gene>
    <name evidence="4" type="ORF">CYD53_11420</name>
</gene>
<feature type="chain" id="PRO_5015478024" evidence="3">
    <location>
        <begin position="29"/>
        <end position="353"/>
    </location>
</feature>
<name>A0A2S4M1P0_9HYPH</name>
<sequence length="353" mass="39201">MKRPTFDRRSVMAGLLLSTALGGLPAFAQAPAPYDVTPELIEAARKEGTVTFYTATDVVVAERVGSAFEAKYPGIKVKVERSGSERVFQRLSQEYGSSIYNADVVETSDAVHFVLFKRNGWLAQAVPAEVAKDWPKEAKDPDGYYAAYRAHLSVIGYNTKQVKAEEAPKSHADLLNPKWRGRIVKAHPGYSGTVMTGTDVLSQALGWDFFEKLGKQRIMQVQSSTEPPKKLAQGERSIEADGNEYNMFMLKESGVPVEIVYATEGTPIAIGHGGLLKNAPHPNAAKLFYSFLFDQETQQLNSDSGGLRSFHPRVKEKETRTPLSKIKLLYSDPVKLEPNIEMIKKKYEEYFGT</sequence>
<evidence type="ECO:0000256" key="1">
    <source>
        <dbReference type="ARBA" id="ARBA00022729"/>
    </source>
</evidence>
<dbReference type="InterPro" id="IPR026045">
    <property type="entry name" value="Ferric-bd"/>
</dbReference>
<feature type="binding site" evidence="2">
    <location>
        <position position="245"/>
    </location>
    <ligand>
        <name>Fe cation</name>
        <dbReference type="ChEBI" id="CHEBI:24875"/>
    </ligand>
</feature>
<dbReference type="Proteomes" id="UP000236919">
    <property type="component" value="Unassembled WGS sequence"/>
</dbReference>
<protein>
    <submittedName>
        <fullName evidence="4">Iron(III) transport system substrate-binding protein</fullName>
    </submittedName>
</protein>
<dbReference type="PROSITE" id="PS51318">
    <property type="entry name" value="TAT"/>
    <property type="match status" value="1"/>
</dbReference>
<keyword evidence="5" id="KW-1185">Reference proteome</keyword>
<keyword evidence="2" id="KW-0408">Iron</keyword>
<dbReference type="Gene3D" id="3.40.190.10">
    <property type="entry name" value="Periplasmic binding protein-like II"/>
    <property type="match status" value="2"/>
</dbReference>
<feature type="signal peptide" evidence="3">
    <location>
        <begin position="1"/>
        <end position="28"/>
    </location>
</feature>